<proteinExistence type="predicted"/>
<protein>
    <submittedName>
        <fullName evidence="1">Uncharacterized protein</fullName>
    </submittedName>
</protein>
<comment type="caution">
    <text evidence="1">The sequence shown here is derived from an EMBL/GenBank/DDBJ whole genome shotgun (WGS) entry which is preliminary data.</text>
</comment>
<accession>A0AA36JHA5</accession>
<gene>
    <name evidence="1" type="ORF">EVOR1521_LOCUS27626</name>
</gene>
<dbReference type="SUPFAM" id="SSF56784">
    <property type="entry name" value="HAD-like"/>
    <property type="match status" value="1"/>
</dbReference>
<dbReference type="InterPro" id="IPR023214">
    <property type="entry name" value="HAD_sf"/>
</dbReference>
<keyword evidence="2" id="KW-1185">Reference proteome</keyword>
<dbReference type="EMBL" id="CAUJNA010003583">
    <property type="protein sequence ID" value="CAJ1405405.1"/>
    <property type="molecule type" value="Genomic_DNA"/>
</dbReference>
<organism evidence="1 2">
    <name type="scientific">Effrenium voratum</name>
    <dbReference type="NCBI Taxonomy" id="2562239"/>
    <lineage>
        <taxon>Eukaryota</taxon>
        <taxon>Sar</taxon>
        <taxon>Alveolata</taxon>
        <taxon>Dinophyceae</taxon>
        <taxon>Suessiales</taxon>
        <taxon>Symbiodiniaceae</taxon>
        <taxon>Effrenium</taxon>
    </lineage>
</organism>
<name>A0AA36JHA5_9DINO</name>
<evidence type="ECO:0000313" key="2">
    <source>
        <dbReference type="Proteomes" id="UP001178507"/>
    </source>
</evidence>
<dbReference type="InterPro" id="IPR036412">
    <property type="entry name" value="HAD-like_sf"/>
</dbReference>
<dbReference type="Proteomes" id="UP001178507">
    <property type="component" value="Unassembled WGS sequence"/>
</dbReference>
<dbReference type="AlphaFoldDB" id="A0AA36JHA5"/>
<evidence type="ECO:0000313" key="1">
    <source>
        <dbReference type="EMBL" id="CAJ1405405.1"/>
    </source>
</evidence>
<sequence length="156" mass="17341">MLMTSLQKLKDQDIEIMICTKGLVGTCRKILQDCGLLVFFSHVFGNLGDCYGCFLDYDVQSSQGQWTPPPEAAALLGTADCSFTASKGALISDIMQRKGLSMVEVIFVDDDPRELQSATQVCSTYQVKETTGLSQPDFDRIFQLLEELPHTMRKES</sequence>
<reference evidence="1" key="1">
    <citation type="submission" date="2023-08" db="EMBL/GenBank/DDBJ databases">
        <authorList>
            <person name="Chen Y."/>
            <person name="Shah S."/>
            <person name="Dougan E. K."/>
            <person name="Thang M."/>
            <person name="Chan C."/>
        </authorList>
    </citation>
    <scope>NUCLEOTIDE SEQUENCE</scope>
</reference>
<dbReference type="Gene3D" id="3.40.50.1000">
    <property type="entry name" value="HAD superfamily/HAD-like"/>
    <property type="match status" value="1"/>
</dbReference>